<dbReference type="Proteomes" id="UP000254040">
    <property type="component" value="Unassembled WGS sequence"/>
</dbReference>
<feature type="domain" description="SdbC C-terminal" evidence="2">
    <location>
        <begin position="341"/>
        <end position="409"/>
    </location>
</feature>
<dbReference type="EMBL" id="UGOG01000001">
    <property type="protein sequence ID" value="STX63655.1"/>
    <property type="molecule type" value="Genomic_DNA"/>
</dbReference>
<reference evidence="3 5" key="1">
    <citation type="submission" date="2015-11" db="EMBL/GenBank/DDBJ databases">
        <title>Genomic analysis of 38 Legionella species identifies large and diverse effector repertoires.</title>
        <authorList>
            <person name="Burstein D."/>
            <person name="Amaro F."/>
            <person name="Zusman T."/>
            <person name="Lifshitz Z."/>
            <person name="Cohen O."/>
            <person name="Gilbert J.A."/>
            <person name="Pupko T."/>
            <person name="Shuman H.A."/>
            <person name="Segal G."/>
        </authorList>
    </citation>
    <scope>NUCLEOTIDE SEQUENCE [LARGE SCALE GENOMIC DNA]</scope>
    <source>
        <strain evidence="3 5">ATCC 43877</strain>
    </source>
</reference>
<dbReference type="RefSeq" id="WP_051190702.1">
    <property type="nucleotide sequence ID" value="NZ_CAAAJG010000058.1"/>
</dbReference>
<name>A0A378JY84_9GAMM</name>
<evidence type="ECO:0000256" key="1">
    <source>
        <dbReference type="SAM" id="MobiDB-lite"/>
    </source>
</evidence>
<evidence type="ECO:0000313" key="4">
    <source>
        <dbReference type="EMBL" id="STX63655.1"/>
    </source>
</evidence>
<feature type="region of interest" description="Disordered" evidence="1">
    <location>
        <begin position="92"/>
        <end position="111"/>
    </location>
</feature>
<accession>A0A378JY84</accession>
<evidence type="ECO:0000313" key="6">
    <source>
        <dbReference type="Proteomes" id="UP000254040"/>
    </source>
</evidence>
<gene>
    <name evidence="3" type="ORF">Lmor_3180</name>
    <name evidence="4" type="ORF">NCTC12239_02603</name>
</gene>
<feature type="compositionally biased region" description="Low complexity" evidence="1">
    <location>
        <begin position="92"/>
        <end position="106"/>
    </location>
</feature>
<evidence type="ECO:0000313" key="3">
    <source>
        <dbReference type="EMBL" id="KTD31073.1"/>
    </source>
</evidence>
<dbReference type="NCBIfam" id="NF045526">
    <property type="entry name" value="SdbBC"/>
    <property type="match status" value="1"/>
</dbReference>
<reference evidence="4 6" key="2">
    <citation type="submission" date="2018-06" db="EMBL/GenBank/DDBJ databases">
        <authorList>
            <consortium name="Pathogen Informatics"/>
            <person name="Doyle S."/>
        </authorList>
    </citation>
    <scope>NUCLEOTIDE SEQUENCE [LARGE SCALE GENOMIC DNA]</scope>
    <source>
        <strain evidence="4 6">NCTC12239</strain>
    </source>
</reference>
<dbReference type="Proteomes" id="UP000054985">
    <property type="component" value="Unassembled WGS sequence"/>
</dbReference>
<protein>
    <submittedName>
        <fullName evidence="4">SdbC</fullName>
    </submittedName>
</protein>
<dbReference type="Pfam" id="PF20856">
    <property type="entry name" value="SdbC_C"/>
    <property type="match status" value="1"/>
</dbReference>
<dbReference type="Gene3D" id="6.20.250.80">
    <property type="match status" value="1"/>
</dbReference>
<dbReference type="EMBL" id="LNYN01000042">
    <property type="protein sequence ID" value="KTD31073.1"/>
    <property type="molecule type" value="Genomic_DNA"/>
</dbReference>
<keyword evidence="5" id="KW-1185">Reference proteome</keyword>
<evidence type="ECO:0000313" key="5">
    <source>
        <dbReference type="Proteomes" id="UP000054985"/>
    </source>
</evidence>
<evidence type="ECO:0000259" key="2">
    <source>
        <dbReference type="Pfam" id="PF20856"/>
    </source>
</evidence>
<dbReference type="SUPFAM" id="SSF53474">
    <property type="entry name" value="alpha/beta-Hydrolases"/>
    <property type="match status" value="1"/>
</dbReference>
<dbReference type="AlphaFoldDB" id="A0A378JY84"/>
<sequence length="445" mass="49437">MPNSYFQRLIQKQIGSATFSSNRTDWYVKNNFGTAEMSLDERFAHFEQAQRQPEGKFYNDFQNIDLERYQVGVTLANRSQCEIEVVAFRPNSSVSSSSSASSSSSSPTLSGHGKHVIYFTGICTLYQDSLKDIAKAVHTTGASYYGFEYPGMARLGGQVSEVNDLINTGMAVANDLLRKGVPIDDIIFQGDSFGAAVAKKISDEFKKQCQVEIRCILNNTFSSFQQAIQGLLDENCLAIHLSSVIPSLLSYTGWDIRTQDSYNQVTPYQIHVNHIGDGLLEPGSATLAAYVESARYMPSFVDTCPEDFRSQRDSYSALHWAVISPEGESYLAAKYGRDDKGQVNTHIADLCYMQYPNGQGVYEALISPYIQDSNEYIRNHPQVLSVDHLPQPLVSQQESLLSLISSALPELPKVPRFLSFFGQAASSTDPDPTLSEEDDDVYKLI</sequence>
<dbReference type="InterPro" id="IPR048613">
    <property type="entry name" value="SdbC_C"/>
</dbReference>
<dbReference type="InterPro" id="IPR029058">
    <property type="entry name" value="AB_hydrolase_fold"/>
</dbReference>
<proteinExistence type="predicted"/>
<organism evidence="4 6">
    <name type="scientific">Legionella moravica</name>
    <dbReference type="NCBI Taxonomy" id="39962"/>
    <lineage>
        <taxon>Bacteria</taxon>
        <taxon>Pseudomonadati</taxon>
        <taxon>Pseudomonadota</taxon>
        <taxon>Gammaproteobacteria</taxon>
        <taxon>Legionellales</taxon>
        <taxon>Legionellaceae</taxon>
        <taxon>Legionella</taxon>
    </lineage>
</organism>